<dbReference type="Proteomes" id="UP001153332">
    <property type="component" value="Unassembled WGS sequence"/>
</dbReference>
<gene>
    <name evidence="1" type="ORF">O1611_g5329</name>
</gene>
<sequence>MNQGYSQYPQSRTPRPYNDELGRSGTPTSYNTRDYQGPAANDGYRNNRGSPAPQAGYGYGNPPPRMGTPGAQAGYGYNNARRSPAPQAEYRSPQRSRTRDEYTQQYPASRQEYSNNSYEGYGQPAPEQYAQPQPPTSPIRNNSGFDFNSGYSRPDSRSGSAPPQTANGGAAYPGYRSYRPAQDTQQPQQHAWEGI</sequence>
<reference evidence="1" key="1">
    <citation type="submission" date="2022-12" db="EMBL/GenBank/DDBJ databases">
        <title>Genome Sequence of Lasiodiplodia mahajangana.</title>
        <authorList>
            <person name="Buettner E."/>
        </authorList>
    </citation>
    <scope>NUCLEOTIDE SEQUENCE</scope>
    <source>
        <strain evidence="1">VT137</strain>
    </source>
</reference>
<dbReference type="EMBL" id="JAPUUL010001113">
    <property type="protein sequence ID" value="KAJ8128302.1"/>
    <property type="molecule type" value="Genomic_DNA"/>
</dbReference>
<evidence type="ECO:0000313" key="1">
    <source>
        <dbReference type="EMBL" id="KAJ8128302.1"/>
    </source>
</evidence>
<evidence type="ECO:0000313" key="2">
    <source>
        <dbReference type="Proteomes" id="UP001153332"/>
    </source>
</evidence>
<protein>
    <submittedName>
        <fullName evidence="1">Uncharacterized protein</fullName>
    </submittedName>
</protein>
<proteinExistence type="predicted"/>
<keyword evidence="2" id="KW-1185">Reference proteome</keyword>
<accession>A0ACC2JLC3</accession>
<comment type="caution">
    <text evidence="1">The sequence shown here is derived from an EMBL/GenBank/DDBJ whole genome shotgun (WGS) entry which is preliminary data.</text>
</comment>
<name>A0ACC2JLC3_9PEZI</name>
<organism evidence="1 2">
    <name type="scientific">Lasiodiplodia mahajangana</name>
    <dbReference type="NCBI Taxonomy" id="1108764"/>
    <lineage>
        <taxon>Eukaryota</taxon>
        <taxon>Fungi</taxon>
        <taxon>Dikarya</taxon>
        <taxon>Ascomycota</taxon>
        <taxon>Pezizomycotina</taxon>
        <taxon>Dothideomycetes</taxon>
        <taxon>Dothideomycetes incertae sedis</taxon>
        <taxon>Botryosphaeriales</taxon>
        <taxon>Botryosphaeriaceae</taxon>
        <taxon>Lasiodiplodia</taxon>
    </lineage>
</organism>